<keyword evidence="8" id="KW-1185">Reference proteome</keyword>
<organism evidence="7 8">
    <name type="scientific">Pleurostoma richardsiae</name>
    <dbReference type="NCBI Taxonomy" id="41990"/>
    <lineage>
        <taxon>Eukaryota</taxon>
        <taxon>Fungi</taxon>
        <taxon>Dikarya</taxon>
        <taxon>Ascomycota</taxon>
        <taxon>Pezizomycotina</taxon>
        <taxon>Sordariomycetes</taxon>
        <taxon>Sordariomycetidae</taxon>
        <taxon>Calosphaeriales</taxon>
        <taxon>Pleurostomataceae</taxon>
        <taxon>Pleurostoma</taxon>
    </lineage>
</organism>
<dbReference type="AlphaFoldDB" id="A0AA38VW92"/>
<gene>
    <name evidence="7" type="ORF">NKR23_g1259</name>
</gene>
<dbReference type="Gene3D" id="2.60.40.10">
    <property type="entry name" value="Immunoglobulins"/>
    <property type="match status" value="1"/>
</dbReference>
<feature type="region of interest" description="Disordered" evidence="5">
    <location>
        <begin position="523"/>
        <end position="561"/>
    </location>
</feature>
<evidence type="ECO:0000259" key="6">
    <source>
        <dbReference type="PROSITE" id="PS50135"/>
    </source>
</evidence>
<evidence type="ECO:0000256" key="3">
    <source>
        <dbReference type="ARBA" id="ARBA00022833"/>
    </source>
</evidence>
<comment type="caution">
    <text evidence="7">The sequence shown here is derived from an EMBL/GenBank/DDBJ whole genome shotgun (WGS) entry which is preliminary data.</text>
</comment>
<keyword evidence="2 4" id="KW-0863">Zinc-finger</keyword>
<evidence type="ECO:0000256" key="4">
    <source>
        <dbReference type="PROSITE-ProRule" id="PRU00228"/>
    </source>
</evidence>
<dbReference type="GO" id="GO:0008270">
    <property type="term" value="F:zinc ion binding"/>
    <property type="evidence" value="ECO:0007669"/>
    <property type="project" value="UniProtKB-KW"/>
</dbReference>
<dbReference type="EMBL" id="JANBVO010000002">
    <property type="protein sequence ID" value="KAJ9156159.1"/>
    <property type="molecule type" value="Genomic_DNA"/>
</dbReference>
<keyword evidence="1" id="KW-0479">Metal-binding</keyword>
<dbReference type="CDD" id="cd02340">
    <property type="entry name" value="ZZ_NBR1_like"/>
    <property type="match status" value="2"/>
</dbReference>
<dbReference type="InterPro" id="IPR043145">
    <property type="entry name" value="Znf_ZZ_sf"/>
</dbReference>
<dbReference type="PANTHER" id="PTHR20930">
    <property type="entry name" value="OVARIAN CARCINOMA ANTIGEN CA125-RELATED"/>
    <property type="match status" value="1"/>
</dbReference>
<dbReference type="CDD" id="cd02249">
    <property type="entry name" value="ZZ"/>
    <property type="match status" value="1"/>
</dbReference>
<evidence type="ECO:0000313" key="8">
    <source>
        <dbReference type="Proteomes" id="UP001174694"/>
    </source>
</evidence>
<dbReference type="InterPro" id="IPR032350">
    <property type="entry name" value="Nbr1_FW"/>
</dbReference>
<dbReference type="Gene3D" id="3.30.60.90">
    <property type="match status" value="4"/>
</dbReference>
<feature type="domain" description="ZZ-type" evidence="6">
    <location>
        <begin position="457"/>
        <end position="518"/>
    </location>
</feature>
<feature type="compositionally biased region" description="Acidic residues" evidence="5">
    <location>
        <begin position="806"/>
        <end position="832"/>
    </location>
</feature>
<feature type="compositionally biased region" description="Basic and acidic residues" evidence="5">
    <location>
        <begin position="763"/>
        <end position="772"/>
    </location>
</feature>
<dbReference type="CDD" id="cd02341">
    <property type="entry name" value="ZZ_ZZZ3"/>
    <property type="match status" value="1"/>
</dbReference>
<dbReference type="Proteomes" id="UP001174694">
    <property type="component" value="Unassembled WGS sequence"/>
</dbReference>
<dbReference type="SMART" id="SM00291">
    <property type="entry name" value="ZnF_ZZ"/>
    <property type="match status" value="4"/>
</dbReference>
<dbReference type="CDD" id="cd14947">
    <property type="entry name" value="NBR1_like"/>
    <property type="match status" value="1"/>
</dbReference>
<dbReference type="Pfam" id="PF00569">
    <property type="entry name" value="ZZ"/>
    <property type="match status" value="3"/>
</dbReference>
<keyword evidence="3" id="KW-0862">Zinc</keyword>
<feature type="compositionally biased region" description="Basic and acidic residues" evidence="5">
    <location>
        <begin position="779"/>
        <end position="805"/>
    </location>
</feature>
<dbReference type="PROSITE" id="PS50135">
    <property type="entry name" value="ZF_ZZ_2"/>
    <property type="match status" value="1"/>
</dbReference>
<feature type="region of interest" description="Disordered" evidence="5">
    <location>
        <begin position="97"/>
        <end position="149"/>
    </location>
</feature>
<reference evidence="7" key="1">
    <citation type="submission" date="2022-07" db="EMBL/GenBank/DDBJ databases">
        <title>Fungi with potential for degradation of polypropylene.</title>
        <authorList>
            <person name="Gostincar C."/>
        </authorList>
    </citation>
    <scope>NUCLEOTIDE SEQUENCE</scope>
    <source>
        <strain evidence="7">EXF-13308</strain>
    </source>
</reference>
<evidence type="ECO:0000313" key="7">
    <source>
        <dbReference type="EMBL" id="KAJ9156159.1"/>
    </source>
</evidence>
<feature type="region of interest" description="Disordered" evidence="5">
    <location>
        <begin position="763"/>
        <end position="832"/>
    </location>
</feature>
<protein>
    <recommendedName>
        <fullName evidence="6">ZZ-type domain-containing protein</fullName>
    </recommendedName>
</protein>
<dbReference type="InterPro" id="IPR041981">
    <property type="entry name" value="ZZZ3_ZZ"/>
</dbReference>
<proteinExistence type="predicted"/>
<dbReference type="InterPro" id="IPR000433">
    <property type="entry name" value="Znf_ZZ"/>
</dbReference>
<evidence type="ECO:0000256" key="1">
    <source>
        <dbReference type="ARBA" id="ARBA00022723"/>
    </source>
</evidence>
<dbReference type="PANTHER" id="PTHR20930:SF0">
    <property type="entry name" value="PROTEIN ILRUN"/>
    <property type="match status" value="1"/>
</dbReference>
<sequence length="858" mass="95135">MASSSSTSPDTPVTLKVYYEGATRRFKLPLRDLGASTLEDKLRTFLNIPTGTACVFERYSDSAASYVVLDPKNISVYKQLYRAAKAKQKLKLRATAKPRAEVKGPKPVTVEDEPEAVASEPTKTAASLPSLVAATSPVTSKESPDALSAADLTREKEMERDIEALKASFAAQRLYSLKPEAQAQGSNEIPVTVTSAPRCGSSRWSTCTPRANFAVCCNSCDRTIPDSHYHCSTCDDGDFDLCQDCVDQGITCYGADHWLIKRTVSNGMILSSFTETIAPKPKAKEVKQEEASVPHIDNIVNLADFILPEILDLHKKRPADVEVAVRTCNSCVQEFPEREFLHCTTCEDFDLCKTCFTKGQHGHHPKHGFERAVDGAVFPREVAKLLAPGRYQRHNAICDGCDKFIFGVRHKCLDCPDWDYCADCVVNAGFIHPNHRFVPIYEQVNDVRVRSLVRPTHFGICCDGPLCRSGRNASAYIVGDRYKCAVCHDTDFCANCEASPANTHNKTHPLIKFKSPVRHVSVTTTGEHQDGQRMPSMGDRLLRTRPSTSSRATETTMVSQGVTASPVQTIIDVQPTEPVAPVKVEEKQEMIKPEQAEVEAAAALENIPAAPTAEDLVAIYERDTVADGTVVPPNHVFEQTWVLRNAGTIPWPAGCSVKFVGGDYMGHVDPKHPAGIHELVSASESTVCYEPLAPGQEFPFTVLLRTPVREGKVISYWRLTTQDGIKFGNRLWCDVEVQAPKPKEEPKEELKVVATPLVEEAKEEIPAPRAEESQMIFPKLEKESPVSSIHEESKHELEPVVKNESEQEVDDFEDCMAEDDEWAEDNSEDGFMTDEEYDILDASDEEYLEEQQQKLLKK</sequence>
<accession>A0AA38VW92</accession>
<dbReference type="InterPro" id="IPR013783">
    <property type="entry name" value="Ig-like_fold"/>
</dbReference>
<feature type="compositionally biased region" description="Low complexity" evidence="5">
    <location>
        <begin position="544"/>
        <end position="556"/>
    </location>
</feature>
<name>A0AA38VW92_9PEZI</name>
<evidence type="ECO:0000256" key="5">
    <source>
        <dbReference type="SAM" id="MobiDB-lite"/>
    </source>
</evidence>
<dbReference type="SUPFAM" id="SSF57850">
    <property type="entry name" value="RING/U-box"/>
    <property type="match status" value="4"/>
</dbReference>
<evidence type="ECO:0000256" key="2">
    <source>
        <dbReference type="ARBA" id="ARBA00022771"/>
    </source>
</evidence>
<dbReference type="Pfam" id="PF16158">
    <property type="entry name" value="N_BRCA1_IG"/>
    <property type="match status" value="1"/>
</dbReference>